<protein>
    <recommendedName>
        <fullName evidence="2">Trypsin-co-occurring domain-containing protein</fullName>
    </recommendedName>
</protein>
<dbReference type="EMBL" id="OCNE01000023">
    <property type="protein sequence ID" value="SOD65688.1"/>
    <property type="molecule type" value="Genomic_DNA"/>
</dbReference>
<feature type="region of interest" description="Disordered" evidence="1">
    <location>
        <begin position="1"/>
        <end position="25"/>
    </location>
</feature>
<gene>
    <name evidence="3" type="ORF">SAMN06297387_12311</name>
</gene>
<name>A0A286E437_9ACTN</name>
<evidence type="ECO:0000313" key="3">
    <source>
        <dbReference type="EMBL" id="SOD65688.1"/>
    </source>
</evidence>
<dbReference type="NCBIfam" id="NF041216">
    <property type="entry name" value="CU044_2847_fam"/>
    <property type="match status" value="1"/>
</dbReference>
<evidence type="ECO:0000256" key="1">
    <source>
        <dbReference type="SAM" id="MobiDB-lite"/>
    </source>
</evidence>
<dbReference type="Pfam" id="PF19493">
    <property type="entry name" value="Trypco1"/>
    <property type="match status" value="1"/>
</dbReference>
<dbReference type="AlphaFoldDB" id="A0A286E437"/>
<keyword evidence="4" id="KW-1185">Reference proteome</keyword>
<accession>A0A286E437</accession>
<dbReference type="InterPro" id="IPR045794">
    <property type="entry name" value="Trypco1"/>
</dbReference>
<sequence>MSVERLPLSGGGEIFFETPPEPGGPVKAGRVADAVRELPLTLQDALAPVRELARAVVAELREAGPAEVEVEFGVNLSAQAGVVLSKGEAATHLRVRVLWQRAAEASDRDEGA</sequence>
<organism evidence="3 4">
    <name type="scientific">Streptomyces zhaozhouensis</name>
    <dbReference type="NCBI Taxonomy" id="1300267"/>
    <lineage>
        <taxon>Bacteria</taxon>
        <taxon>Bacillati</taxon>
        <taxon>Actinomycetota</taxon>
        <taxon>Actinomycetes</taxon>
        <taxon>Kitasatosporales</taxon>
        <taxon>Streptomycetaceae</taxon>
        <taxon>Streptomyces</taxon>
    </lineage>
</organism>
<evidence type="ECO:0000313" key="4">
    <source>
        <dbReference type="Proteomes" id="UP000219072"/>
    </source>
</evidence>
<dbReference type="RefSeq" id="WP_245880781.1">
    <property type="nucleotide sequence ID" value="NZ_OCNE01000023.1"/>
</dbReference>
<feature type="domain" description="Trypsin-co-occurring" evidence="2">
    <location>
        <begin position="7"/>
        <end position="101"/>
    </location>
</feature>
<proteinExistence type="predicted"/>
<dbReference type="Proteomes" id="UP000219072">
    <property type="component" value="Unassembled WGS sequence"/>
</dbReference>
<evidence type="ECO:0000259" key="2">
    <source>
        <dbReference type="Pfam" id="PF19493"/>
    </source>
</evidence>
<reference evidence="3 4" key="1">
    <citation type="submission" date="2017-09" db="EMBL/GenBank/DDBJ databases">
        <authorList>
            <person name="Ehlers B."/>
            <person name="Leendertz F.H."/>
        </authorList>
    </citation>
    <scope>NUCLEOTIDE SEQUENCE [LARGE SCALE GENOMIC DNA]</scope>
    <source>
        <strain evidence="3 4">CGMCC 4.7095</strain>
    </source>
</reference>